<feature type="chain" id="PRO_5004534442" description="Lipoprotein" evidence="1">
    <location>
        <begin position="18"/>
        <end position="101"/>
    </location>
</feature>
<organism evidence="2 3">
    <name type="scientific">Paracoccus aminophilus JCM 7686</name>
    <dbReference type="NCBI Taxonomy" id="1367847"/>
    <lineage>
        <taxon>Bacteria</taxon>
        <taxon>Pseudomonadati</taxon>
        <taxon>Pseudomonadota</taxon>
        <taxon>Alphaproteobacteria</taxon>
        <taxon>Rhodobacterales</taxon>
        <taxon>Paracoccaceae</taxon>
        <taxon>Paracoccus</taxon>
    </lineage>
</organism>
<dbReference type="AlphaFoldDB" id="S5XQZ8"/>
<dbReference type="eggNOG" id="ENOG5032ZHS">
    <property type="taxonomic scope" value="Bacteria"/>
</dbReference>
<keyword evidence="1" id="KW-0732">Signal</keyword>
<dbReference type="OrthoDB" id="7859824at2"/>
<dbReference type="HOGENOM" id="CLU_2288805_0_0_5"/>
<proteinExistence type="predicted"/>
<dbReference type="PATRIC" id="fig|1367847.3.peg.2778"/>
<protein>
    <recommendedName>
        <fullName evidence="4">Lipoprotein</fullName>
    </recommendedName>
</protein>
<evidence type="ECO:0000313" key="2">
    <source>
        <dbReference type="EMBL" id="AGT09829.1"/>
    </source>
</evidence>
<dbReference type="Proteomes" id="UP000015480">
    <property type="component" value="Chromosome"/>
</dbReference>
<evidence type="ECO:0008006" key="4">
    <source>
        <dbReference type="Google" id="ProtNLM"/>
    </source>
</evidence>
<keyword evidence="3" id="KW-1185">Reference proteome</keyword>
<accession>S5XQZ8</accession>
<evidence type="ECO:0000256" key="1">
    <source>
        <dbReference type="SAM" id="SignalP"/>
    </source>
</evidence>
<name>S5XQZ8_PARAH</name>
<evidence type="ECO:0000313" key="3">
    <source>
        <dbReference type="Proteomes" id="UP000015480"/>
    </source>
</evidence>
<feature type="signal peptide" evidence="1">
    <location>
        <begin position="1"/>
        <end position="17"/>
    </location>
</feature>
<dbReference type="EMBL" id="CP006650">
    <property type="protein sequence ID" value="AGT09829.1"/>
    <property type="molecule type" value="Genomic_DNA"/>
</dbReference>
<gene>
    <name evidence="2" type="ORF">JCM7686_2773</name>
</gene>
<sequence>MRILLLFLFLSACASSAPEFAGARRHDVTLEGIHFAVFHKDNRAEVIRLGYLTREQRRPVPLLMIRAVEQTTGCRVLRDSFRTRLPGETGEARMSLHCGWT</sequence>
<dbReference type="RefSeq" id="WP_020951467.1">
    <property type="nucleotide sequence ID" value="NC_022041.1"/>
</dbReference>
<dbReference type="KEGG" id="pami:JCM7686_2773"/>
<reference evidence="2 3" key="1">
    <citation type="journal article" date="2014" name="BMC Genomics">
        <title>Architecture and functions of a multipartite genome of the methylotrophic bacterium Paracoccus aminophilus JCM 7686, containing primary and secondary chromids.</title>
        <authorList>
            <person name="Dziewit L."/>
            <person name="Czarnecki J."/>
            <person name="Wibberg D."/>
            <person name="Radlinska M."/>
            <person name="Mrozek P."/>
            <person name="Szymczak M."/>
            <person name="Schluter A."/>
            <person name="Puhler A."/>
            <person name="Bartosik D."/>
        </authorList>
    </citation>
    <scope>NUCLEOTIDE SEQUENCE [LARGE SCALE GENOMIC DNA]</scope>
    <source>
        <strain evidence="2">JCM 7686</strain>
    </source>
</reference>